<keyword evidence="5 8" id="KW-1133">Transmembrane helix</keyword>
<reference evidence="10 11" key="1">
    <citation type="journal article" date="2013" name="Genome Announc.">
        <title>Complete genome sequence of Simiduia agarivorans SA1(T), a marine bacterium able to degrade a variety of polysaccharides.</title>
        <authorList>
            <person name="Lin S.Y."/>
            <person name="Shieh W.Y."/>
            <person name="Chen J.S."/>
            <person name="Tang S.L."/>
        </authorList>
    </citation>
    <scope>NUCLEOTIDE SEQUENCE [LARGE SCALE GENOMIC DNA]</scope>
    <source>
        <strain evidence="11">DSM 21679 / JCM 13881 / BCRC 17597 / SA1</strain>
    </source>
</reference>
<dbReference type="NCBIfam" id="TIGR02209">
    <property type="entry name" value="ftsL_broad"/>
    <property type="match status" value="1"/>
</dbReference>
<dbReference type="Pfam" id="PF04999">
    <property type="entry name" value="FtsL"/>
    <property type="match status" value="1"/>
</dbReference>
<dbReference type="HOGENOM" id="CLU_156524_0_2_6"/>
<dbReference type="AlphaFoldDB" id="K4KRD2"/>
<keyword evidence="6 8" id="KW-0472">Membrane</keyword>
<evidence type="ECO:0000313" key="10">
    <source>
        <dbReference type="EMBL" id="AFV00684.1"/>
    </source>
</evidence>
<dbReference type="GO" id="GO:0032153">
    <property type="term" value="C:cell division site"/>
    <property type="evidence" value="ECO:0007669"/>
    <property type="project" value="UniProtKB-UniRule"/>
</dbReference>
<evidence type="ECO:0000256" key="8">
    <source>
        <dbReference type="HAMAP-Rule" id="MF_00910"/>
    </source>
</evidence>
<gene>
    <name evidence="8" type="primary">ftsL</name>
    <name evidence="10" type="ordered locus">M5M_17775</name>
</gene>
<evidence type="ECO:0000256" key="9">
    <source>
        <dbReference type="NCBIfam" id="TIGR02209"/>
    </source>
</evidence>
<accession>K4KRD2</accession>
<dbReference type="eggNOG" id="COG3116">
    <property type="taxonomic scope" value="Bacteria"/>
</dbReference>
<keyword evidence="8" id="KW-0997">Cell inner membrane</keyword>
<dbReference type="KEGG" id="saga:M5M_17775"/>
<dbReference type="GO" id="GO:0005886">
    <property type="term" value="C:plasma membrane"/>
    <property type="evidence" value="ECO:0007669"/>
    <property type="project" value="UniProtKB-SubCell"/>
</dbReference>
<keyword evidence="3 8" id="KW-0132">Cell division</keyword>
<evidence type="ECO:0000256" key="1">
    <source>
        <dbReference type="ARBA" id="ARBA00004401"/>
    </source>
</evidence>
<evidence type="ECO:0000313" key="11">
    <source>
        <dbReference type="Proteomes" id="UP000000466"/>
    </source>
</evidence>
<dbReference type="RefSeq" id="WP_015048836.1">
    <property type="nucleotide sequence ID" value="NC_018868.3"/>
</dbReference>
<sequence length="96" mass="10673">MANTTQPKGLLIAVVVALWLAVTASALLVVGATHQARLSFFELESLRREAQELEIQRGQYLLEQSTWAAYSRVENLAHKKLGMRLPEPSDIVMVTP</sequence>
<proteinExistence type="inferred from homology"/>
<dbReference type="Proteomes" id="UP000000466">
    <property type="component" value="Chromosome"/>
</dbReference>
<comment type="subcellular location">
    <subcellularLocation>
        <location evidence="8">Cell inner membrane</location>
        <topology evidence="8">Single-pass type II membrane protein</topology>
    </subcellularLocation>
    <subcellularLocation>
        <location evidence="1">Cell membrane</location>
        <topology evidence="1">Single-pass type II membrane protein</topology>
    </subcellularLocation>
    <text evidence="8">Localizes to the division septum where it forms a ring structure.</text>
</comment>
<evidence type="ECO:0000256" key="4">
    <source>
        <dbReference type="ARBA" id="ARBA00022692"/>
    </source>
</evidence>
<keyword evidence="2 8" id="KW-1003">Cell membrane</keyword>
<dbReference type="OrthoDB" id="5298556at2"/>
<dbReference type="HAMAP" id="MF_00910">
    <property type="entry name" value="FtsL"/>
    <property type="match status" value="1"/>
</dbReference>
<evidence type="ECO:0000256" key="5">
    <source>
        <dbReference type="ARBA" id="ARBA00022989"/>
    </source>
</evidence>
<comment type="subunit">
    <text evidence="8">Part of a complex composed of FtsB, FtsL and FtsQ.</text>
</comment>
<evidence type="ECO:0000256" key="6">
    <source>
        <dbReference type="ARBA" id="ARBA00023136"/>
    </source>
</evidence>
<protein>
    <recommendedName>
        <fullName evidence="8 9">Cell division protein FtsL</fullName>
    </recommendedName>
</protein>
<dbReference type="EMBL" id="CP003746">
    <property type="protein sequence ID" value="AFV00684.1"/>
    <property type="molecule type" value="Genomic_DNA"/>
</dbReference>
<keyword evidence="4 8" id="KW-0812">Transmembrane</keyword>
<name>K4KRD2_SIMAS</name>
<evidence type="ECO:0000256" key="3">
    <source>
        <dbReference type="ARBA" id="ARBA00022618"/>
    </source>
</evidence>
<keyword evidence="7 8" id="KW-0131">Cell cycle</keyword>
<evidence type="ECO:0000256" key="7">
    <source>
        <dbReference type="ARBA" id="ARBA00023306"/>
    </source>
</evidence>
<comment type="similarity">
    <text evidence="8">Belongs to the FtsL family.</text>
</comment>
<dbReference type="PANTHER" id="PTHR37479:SF1">
    <property type="entry name" value="CELL DIVISION PROTEIN FTSL"/>
    <property type="match status" value="1"/>
</dbReference>
<evidence type="ECO:0000256" key="2">
    <source>
        <dbReference type="ARBA" id="ARBA00022475"/>
    </source>
</evidence>
<dbReference type="GO" id="GO:0043093">
    <property type="term" value="P:FtsZ-dependent cytokinesis"/>
    <property type="evidence" value="ECO:0007669"/>
    <property type="project" value="UniProtKB-UniRule"/>
</dbReference>
<keyword evidence="11" id="KW-1185">Reference proteome</keyword>
<dbReference type="PANTHER" id="PTHR37479">
    <property type="entry name" value="CELL DIVISION PROTEIN FTSL"/>
    <property type="match status" value="1"/>
</dbReference>
<organism evidence="10 11">
    <name type="scientific">Simiduia agarivorans (strain DSM 21679 / JCM 13881 / BCRC 17597 / SA1)</name>
    <dbReference type="NCBI Taxonomy" id="1117647"/>
    <lineage>
        <taxon>Bacteria</taxon>
        <taxon>Pseudomonadati</taxon>
        <taxon>Pseudomonadota</taxon>
        <taxon>Gammaproteobacteria</taxon>
        <taxon>Cellvibrionales</taxon>
        <taxon>Cellvibrionaceae</taxon>
        <taxon>Simiduia</taxon>
    </lineage>
</organism>
<comment type="function">
    <text evidence="8">Essential cell division protein. May link together the upstream cell division proteins, which are predominantly cytoplasmic, with the downstream cell division proteins, which are predominantly periplasmic.</text>
</comment>
<dbReference type="STRING" id="1117647.M5M_17775"/>
<dbReference type="InterPro" id="IPR011922">
    <property type="entry name" value="Cell_div_FtsL"/>
</dbReference>